<evidence type="ECO:0000256" key="1">
    <source>
        <dbReference type="SAM" id="MobiDB-lite"/>
    </source>
</evidence>
<reference evidence="2 3" key="1">
    <citation type="submission" date="2018-04" db="EMBL/GenBank/DDBJ databases">
        <title>Novel actinobacteria from marine sediment.</title>
        <authorList>
            <person name="Ng Z.Y."/>
            <person name="Tan G.Y.A."/>
        </authorList>
    </citation>
    <scope>NUCLEOTIDE SEQUENCE [LARGE SCALE GENOMIC DNA]</scope>
    <source>
        <strain evidence="2 3">TPS81</strain>
    </source>
</reference>
<feature type="compositionally biased region" description="Low complexity" evidence="1">
    <location>
        <begin position="89"/>
        <end position="98"/>
    </location>
</feature>
<dbReference type="AlphaFoldDB" id="A0A368T335"/>
<feature type="compositionally biased region" description="Low complexity" evidence="1">
    <location>
        <begin position="115"/>
        <end position="129"/>
    </location>
</feature>
<organism evidence="2 3">
    <name type="scientific">Marinitenerispora sediminis</name>
    <dbReference type="NCBI Taxonomy" id="1931232"/>
    <lineage>
        <taxon>Bacteria</taxon>
        <taxon>Bacillati</taxon>
        <taxon>Actinomycetota</taxon>
        <taxon>Actinomycetes</taxon>
        <taxon>Streptosporangiales</taxon>
        <taxon>Nocardiopsidaceae</taxon>
        <taxon>Marinitenerispora</taxon>
    </lineage>
</organism>
<dbReference type="EMBL" id="QEIN01000130">
    <property type="protein sequence ID" value="RCV56380.1"/>
    <property type="molecule type" value="Genomic_DNA"/>
</dbReference>
<name>A0A368T335_9ACTN</name>
<comment type="caution">
    <text evidence="2">The sequence shown here is derived from an EMBL/GenBank/DDBJ whole genome shotgun (WGS) entry which is preliminary data.</text>
</comment>
<feature type="region of interest" description="Disordered" evidence="1">
    <location>
        <begin position="89"/>
        <end position="135"/>
    </location>
</feature>
<protein>
    <submittedName>
        <fullName evidence="2">Uncharacterized protein</fullName>
    </submittedName>
</protein>
<keyword evidence="3" id="KW-1185">Reference proteome</keyword>
<accession>A0A368T335</accession>
<dbReference type="Proteomes" id="UP000253318">
    <property type="component" value="Unassembled WGS sequence"/>
</dbReference>
<proteinExistence type="predicted"/>
<sequence length="135" mass="12556">MPLVADGAAPVSGSTAVGCPGERHALAVVLAGLALNAAVRTGFTPLAHLPAAAMALMTGTGLVGAAMPPSSPGLLIGAWAGGLATCGPGPRCGSAPPGRRGPRHAAPGAPPPPQAGDGLPAPAAEPAAGRVCGAG</sequence>
<evidence type="ECO:0000313" key="2">
    <source>
        <dbReference type="EMBL" id="RCV56380.1"/>
    </source>
</evidence>
<gene>
    <name evidence="2" type="ORF">DEF24_16675</name>
</gene>
<evidence type="ECO:0000313" key="3">
    <source>
        <dbReference type="Proteomes" id="UP000253318"/>
    </source>
</evidence>